<protein>
    <submittedName>
        <fullName evidence="1">Uncharacterized protein</fullName>
    </submittedName>
</protein>
<evidence type="ECO:0000313" key="1">
    <source>
        <dbReference type="EMBL" id="KAA6387867.1"/>
    </source>
</evidence>
<sequence>MLSSRAVFDGNYLELIIYGPFQSISQNILYIFDASVPTRAITQSSNFGLASAGQLLNKYPFNQLPKYQPLGNRPVVAYEAVCVILSPQLIHQGSEQLDAKKLNHFYYEFKSNFTIAFGTVGSIISVWSPIGTGCGRSPIGLAQPSLMYAYNSWKQDNPAASNQFSID</sequence>
<comment type="caution">
    <text evidence="1">The sequence shown here is derived from an EMBL/GenBank/DDBJ whole genome shotgun (WGS) entry which is preliminary data.</text>
</comment>
<dbReference type="Proteomes" id="UP000324800">
    <property type="component" value="Unassembled WGS sequence"/>
</dbReference>
<name>A0A5J4VYZ7_9EUKA</name>
<gene>
    <name evidence="1" type="ORF">EZS28_016605</name>
</gene>
<evidence type="ECO:0000313" key="2">
    <source>
        <dbReference type="Proteomes" id="UP000324800"/>
    </source>
</evidence>
<dbReference type="EMBL" id="SNRW01004207">
    <property type="protein sequence ID" value="KAA6387867.1"/>
    <property type="molecule type" value="Genomic_DNA"/>
</dbReference>
<dbReference type="AlphaFoldDB" id="A0A5J4VYZ7"/>
<organism evidence="1 2">
    <name type="scientific">Streblomastix strix</name>
    <dbReference type="NCBI Taxonomy" id="222440"/>
    <lineage>
        <taxon>Eukaryota</taxon>
        <taxon>Metamonada</taxon>
        <taxon>Preaxostyla</taxon>
        <taxon>Oxymonadida</taxon>
        <taxon>Streblomastigidae</taxon>
        <taxon>Streblomastix</taxon>
    </lineage>
</organism>
<reference evidence="1 2" key="1">
    <citation type="submission" date="2019-03" db="EMBL/GenBank/DDBJ databases">
        <title>Single cell metagenomics reveals metabolic interactions within the superorganism composed of flagellate Streblomastix strix and complex community of Bacteroidetes bacteria on its surface.</title>
        <authorList>
            <person name="Treitli S.C."/>
            <person name="Kolisko M."/>
            <person name="Husnik F."/>
            <person name="Keeling P."/>
            <person name="Hampl V."/>
        </authorList>
    </citation>
    <scope>NUCLEOTIDE SEQUENCE [LARGE SCALE GENOMIC DNA]</scope>
    <source>
        <strain evidence="1">ST1C</strain>
    </source>
</reference>
<accession>A0A5J4VYZ7</accession>
<proteinExistence type="predicted"/>